<feature type="non-terminal residue" evidence="1">
    <location>
        <position position="1"/>
    </location>
</feature>
<accession>A0ABP0KAM6</accession>
<organism evidence="1 2">
    <name type="scientific">Durusdinium trenchii</name>
    <dbReference type="NCBI Taxonomy" id="1381693"/>
    <lineage>
        <taxon>Eukaryota</taxon>
        <taxon>Sar</taxon>
        <taxon>Alveolata</taxon>
        <taxon>Dinophyceae</taxon>
        <taxon>Suessiales</taxon>
        <taxon>Symbiodiniaceae</taxon>
        <taxon>Durusdinium</taxon>
    </lineage>
</organism>
<evidence type="ECO:0000313" key="2">
    <source>
        <dbReference type="Proteomes" id="UP001642464"/>
    </source>
</evidence>
<sequence>AAPASTGQSQEAVFVRLASDQFAPVRLAALPGLALVGTVPSLCALVELACSDGTSAVRLQALQQMEAEEALHLDRHWWDLLLDRSMDTVPRIRLTLFGLLAARGARAQGSEAKLALVLRQGLEDTVVAVQRECQCMLERLARTSAQSVEMSSLLTFVGHLLSDPLHGELAAERALCCLLSRPDWWKVAEEGIEALLHGQEAISREQALLGRVALALDPEVWSLNKALCGPSLLRKTLQALDLQEE</sequence>
<reference evidence="1 2" key="1">
    <citation type="submission" date="2024-02" db="EMBL/GenBank/DDBJ databases">
        <authorList>
            <person name="Chen Y."/>
            <person name="Shah S."/>
            <person name="Dougan E. K."/>
            <person name="Thang M."/>
            <person name="Chan C."/>
        </authorList>
    </citation>
    <scope>NUCLEOTIDE SEQUENCE [LARGE SCALE GENOMIC DNA]</scope>
</reference>
<proteinExistence type="predicted"/>
<dbReference type="Proteomes" id="UP001642464">
    <property type="component" value="Unassembled WGS sequence"/>
</dbReference>
<evidence type="ECO:0000313" key="1">
    <source>
        <dbReference type="EMBL" id="CAK9023877.1"/>
    </source>
</evidence>
<comment type="caution">
    <text evidence="1">The sequence shown here is derived from an EMBL/GenBank/DDBJ whole genome shotgun (WGS) entry which is preliminary data.</text>
</comment>
<keyword evidence="2" id="KW-1185">Reference proteome</keyword>
<dbReference type="EMBL" id="CAXAMM010010663">
    <property type="protein sequence ID" value="CAK9023877.1"/>
    <property type="molecule type" value="Genomic_DNA"/>
</dbReference>
<gene>
    <name evidence="1" type="ORF">SCF082_LOCUS16378</name>
</gene>
<evidence type="ECO:0008006" key="3">
    <source>
        <dbReference type="Google" id="ProtNLM"/>
    </source>
</evidence>
<protein>
    <recommendedName>
        <fullName evidence="3">HEAT repeat-containing protein 1</fullName>
    </recommendedName>
</protein>
<feature type="non-terminal residue" evidence="1">
    <location>
        <position position="245"/>
    </location>
</feature>
<name>A0ABP0KAM6_9DINO</name>